<evidence type="ECO:0000256" key="1">
    <source>
        <dbReference type="ARBA" id="ARBA00023125"/>
    </source>
</evidence>
<evidence type="ECO:0000256" key="2">
    <source>
        <dbReference type="PROSITE-ProRule" id="PRU00335"/>
    </source>
</evidence>
<feature type="DNA-binding region" description="H-T-H motif" evidence="2">
    <location>
        <begin position="33"/>
        <end position="52"/>
    </location>
</feature>
<keyword evidence="1 2" id="KW-0238">DNA-binding</keyword>
<keyword evidence="5" id="KW-1185">Reference proteome</keyword>
<evidence type="ECO:0000313" key="4">
    <source>
        <dbReference type="EMBL" id="GAA2906939.1"/>
    </source>
</evidence>
<dbReference type="InterPro" id="IPR009057">
    <property type="entry name" value="Homeodomain-like_sf"/>
</dbReference>
<organism evidence="4 5">
    <name type="scientific">Streptosporangium fragile</name>
    <dbReference type="NCBI Taxonomy" id="46186"/>
    <lineage>
        <taxon>Bacteria</taxon>
        <taxon>Bacillati</taxon>
        <taxon>Actinomycetota</taxon>
        <taxon>Actinomycetes</taxon>
        <taxon>Streptosporangiales</taxon>
        <taxon>Streptosporangiaceae</taxon>
        <taxon>Streptosporangium</taxon>
    </lineage>
</organism>
<feature type="domain" description="HTH tetR-type" evidence="3">
    <location>
        <begin position="10"/>
        <end position="70"/>
    </location>
</feature>
<dbReference type="Proteomes" id="UP001500831">
    <property type="component" value="Unassembled WGS sequence"/>
</dbReference>
<protein>
    <submittedName>
        <fullName evidence="4">TetR/AcrR family transcriptional regulator</fullName>
    </submittedName>
</protein>
<dbReference type="RefSeq" id="WP_344981097.1">
    <property type="nucleotide sequence ID" value="NZ_BAAAVI010000088.1"/>
</dbReference>
<dbReference type="SUPFAM" id="SSF46689">
    <property type="entry name" value="Homeodomain-like"/>
    <property type="match status" value="1"/>
</dbReference>
<gene>
    <name evidence="4" type="ORF">GCM10010517_73280</name>
</gene>
<reference evidence="5" key="1">
    <citation type="journal article" date="2019" name="Int. J. Syst. Evol. Microbiol.">
        <title>The Global Catalogue of Microorganisms (GCM) 10K type strain sequencing project: providing services to taxonomists for standard genome sequencing and annotation.</title>
        <authorList>
            <consortium name="The Broad Institute Genomics Platform"/>
            <consortium name="The Broad Institute Genome Sequencing Center for Infectious Disease"/>
            <person name="Wu L."/>
            <person name="Ma J."/>
        </authorList>
    </citation>
    <scope>NUCLEOTIDE SEQUENCE [LARGE SCALE GENOMIC DNA]</scope>
    <source>
        <strain evidence="5">JCM 6242</strain>
    </source>
</reference>
<dbReference type="PROSITE" id="PS50977">
    <property type="entry name" value="HTH_TETR_2"/>
    <property type="match status" value="1"/>
</dbReference>
<dbReference type="Pfam" id="PF00440">
    <property type="entry name" value="TetR_N"/>
    <property type="match status" value="1"/>
</dbReference>
<dbReference type="InterPro" id="IPR050109">
    <property type="entry name" value="HTH-type_TetR-like_transc_reg"/>
</dbReference>
<name>A0ABP6IRQ6_9ACTN</name>
<dbReference type="EMBL" id="BAAAVI010000088">
    <property type="protein sequence ID" value="GAA2906939.1"/>
    <property type="molecule type" value="Genomic_DNA"/>
</dbReference>
<proteinExistence type="predicted"/>
<dbReference type="Gene3D" id="1.10.357.10">
    <property type="entry name" value="Tetracycline Repressor, domain 2"/>
    <property type="match status" value="1"/>
</dbReference>
<dbReference type="InterPro" id="IPR001647">
    <property type="entry name" value="HTH_TetR"/>
</dbReference>
<evidence type="ECO:0000259" key="3">
    <source>
        <dbReference type="PROSITE" id="PS50977"/>
    </source>
</evidence>
<accession>A0ABP6IRQ6</accession>
<comment type="caution">
    <text evidence="4">The sequence shown here is derived from an EMBL/GenBank/DDBJ whole genome shotgun (WGS) entry which is preliminary data.</text>
</comment>
<dbReference type="PANTHER" id="PTHR30055">
    <property type="entry name" value="HTH-TYPE TRANSCRIPTIONAL REGULATOR RUTR"/>
    <property type="match status" value="1"/>
</dbReference>
<sequence length="190" mass="21172">MPDAGEGGEMASRRDWLDAGLTILAEQGARALTIERLTGRLGLTKGSFYHHFKGMGGFKTALLAHFEAECTTRFIDEVERAAPAAPEARLAHLVELVLSDTADPRLEIATRAWALQDEQVRAVQERVDRTRVAYLRDLWCRIGHDPVEAAHLGRLMYLVLVGAGHVLPPLPPQELRALYELTFRLALARR</sequence>
<evidence type="ECO:0000313" key="5">
    <source>
        <dbReference type="Proteomes" id="UP001500831"/>
    </source>
</evidence>
<dbReference type="PANTHER" id="PTHR30055:SF239">
    <property type="entry name" value="TRANSCRIPTIONAL REGULATORY PROTEIN"/>
    <property type="match status" value="1"/>
</dbReference>